<accession>A0A6N2UZI5</accession>
<dbReference type="EMBL" id="CACRSL010000004">
    <property type="protein sequence ID" value="VYT22132.1"/>
    <property type="molecule type" value="Genomic_DNA"/>
</dbReference>
<evidence type="ECO:0000313" key="1">
    <source>
        <dbReference type="EMBL" id="VYT22132.1"/>
    </source>
</evidence>
<reference evidence="1" key="1">
    <citation type="submission" date="2019-11" db="EMBL/GenBank/DDBJ databases">
        <authorList>
            <person name="Feng L."/>
        </authorList>
    </citation>
    <scope>NUCLEOTIDE SEQUENCE</scope>
    <source>
        <strain evidence="1">AundefinedLFYP135</strain>
    </source>
</reference>
<organism evidence="1">
    <name type="scientific">uncultured Anaerotruncus sp</name>
    <dbReference type="NCBI Taxonomy" id="905011"/>
    <lineage>
        <taxon>Bacteria</taxon>
        <taxon>Bacillati</taxon>
        <taxon>Bacillota</taxon>
        <taxon>Clostridia</taxon>
        <taxon>Eubacteriales</taxon>
        <taxon>Oscillospiraceae</taxon>
        <taxon>Anaerotruncus</taxon>
        <taxon>environmental samples</taxon>
    </lineage>
</organism>
<name>A0A6N2UZI5_9FIRM</name>
<sequence>MNNNPQMNKARLDMLLSMAGKKLGTDPSKLKSQLEQGAFDEALKGINQDQAAQINRLLSNPQALEQLLNTPRAKQLLNELMGGK</sequence>
<gene>
    <name evidence="1" type="ORF">AULFYP135_02110</name>
</gene>
<proteinExistence type="predicted"/>
<dbReference type="AlphaFoldDB" id="A0A6N2UZI5"/>
<protein>
    <submittedName>
        <fullName evidence="1">Uncharacterized protein</fullName>
    </submittedName>
</protein>